<dbReference type="PANTHER" id="PTHR46696:SF1">
    <property type="entry name" value="CYTOCHROME P450 YJIB-RELATED"/>
    <property type="match status" value="1"/>
</dbReference>
<evidence type="ECO:0000313" key="3">
    <source>
        <dbReference type="EMBL" id="MCW3483956.1"/>
    </source>
</evidence>
<dbReference type="InterPro" id="IPR001128">
    <property type="entry name" value="Cyt_P450"/>
</dbReference>
<protein>
    <submittedName>
        <fullName evidence="3">Cytochrome P450</fullName>
    </submittedName>
</protein>
<dbReference type="Proteomes" id="UP001207742">
    <property type="component" value="Unassembled WGS sequence"/>
</dbReference>
<name>A0ABT3IJ16_9BACT</name>
<reference evidence="3 4" key="1">
    <citation type="submission" date="2022-10" db="EMBL/GenBank/DDBJ databases">
        <title>Chitinophaga nivalis PC15 sp. nov., isolated from Pyeongchang county, South Korea.</title>
        <authorList>
            <person name="Trinh H.N."/>
        </authorList>
    </citation>
    <scope>NUCLEOTIDE SEQUENCE [LARGE SCALE GENOMIC DNA]</scope>
    <source>
        <strain evidence="3 4">PC14</strain>
    </source>
</reference>
<keyword evidence="2" id="KW-0349">Heme</keyword>
<dbReference type="PRINTS" id="PR00359">
    <property type="entry name" value="BP450"/>
</dbReference>
<keyword evidence="2" id="KW-0560">Oxidoreductase</keyword>
<organism evidence="3 4">
    <name type="scientific">Chitinophaga nivalis</name>
    <dbReference type="NCBI Taxonomy" id="2991709"/>
    <lineage>
        <taxon>Bacteria</taxon>
        <taxon>Pseudomonadati</taxon>
        <taxon>Bacteroidota</taxon>
        <taxon>Chitinophagia</taxon>
        <taxon>Chitinophagales</taxon>
        <taxon>Chitinophagaceae</taxon>
        <taxon>Chitinophaga</taxon>
    </lineage>
</organism>
<dbReference type="PANTHER" id="PTHR46696">
    <property type="entry name" value="P450, PUTATIVE (EUROFUNG)-RELATED"/>
    <property type="match status" value="1"/>
</dbReference>
<dbReference type="InterPro" id="IPR017972">
    <property type="entry name" value="Cyt_P450_CS"/>
</dbReference>
<dbReference type="InterPro" id="IPR002397">
    <property type="entry name" value="Cyt_P450_B"/>
</dbReference>
<evidence type="ECO:0000256" key="1">
    <source>
        <dbReference type="ARBA" id="ARBA00010617"/>
    </source>
</evidence>
<evidence type="ECO:0000313" key="4">
    <source>
        <dbReference type="Proteomes" id="UP001207742"/>
    </source>
</evidence>
<keyword evidence="2" id="KW-0503">Monooxygenase</keyword>
<dbReference type="Gene3D" id="1.10.630.10">
    <property type="entry name" value="Cytochrome P450"/>
    <property type="match status" value="1"/>
</dbReference>
<proteinExistence type="inferred from homology"/>
<dbReference type="RefSeq" id="WP_264729475.1">
    <property type="nucleotide sequence ID" value="NZ_JAPDNR010000001.1"/>
</dbReference>
<dbReference type="PROSITE" id="PS00086">
    <property type="entry name" value="CYTOCHROME_P450"/>
    <property type="match status" value="1"/>
</dbReference>
<dbReference type="EMBL" id="JAPDNS010000001">
    <property type="protein sequence ID" value="MCW3483956.1"/>
    <property type="molecule type" value="Genomic_DNA"/>
</dbReference>
<keyword evidence="4" id="KW-1185">Reference proteome</keyword>
<sequence length="415" mass="46590">MKPLQCPVTGKTHVPVDLFDPQFIANPYPTYARLREDSPVQRITLENDYPVWLVTRYDDVMALLKDDRVTKVPGKALPADGALPEMPFESIDAMAMLSNHMLMMDPPDHTRIRTLVHKAFTPRHTEQLRPRVQQIADELIDKIIDKGSMDLIDDFAFPLPLTVIAELLGIPIEHHEMFRKWSNLLTDGYTTAENLPQVQEATHGFIHYLQQIFTERRANPGNDLISALVAVEETGDRLSEQELLSMVFLLFLAGHETTVNLIGNGMLALLQHPAQLQLLREKPELIESAVEEMLRYDASVATSTVRFAMEDIAIGGVVIPRGEEIMLMTGAANHDEKKFDQPGVFDITRTDNRHISFGHGIHFCLGAPLARLEGAVAVSTLLRRLPDIKLAVAPETLIRRPSMLIRGVQQLPVVF</sequence>
<gene>
    <name evidence="3" type="ORF">OL497_08635</name>
</gene>
<comment type="similarity">
    <text evidence="1 2">Belongs to the cytochrome P450 family.</text>
</comment>
<accession>A0ABT3IJ16</accession>
<dbReference type="CDD" id="cd11029">
    <property type="entry name" value="CYP107-like"/>
    <property type="match status" value="1"/>
</dbReference>
<comment type="caution">
    <text evidence="3">The sequence shown here is derived from an EMBL/GenBank/DDBJ whole genome shotgun (WGS) entry which is preliminary data.</text>
</comment>
<evidence type="ECO:0000256" key="2">
    <source>
        <dbReference type="RuleBase" id="RU000461"/>
    </source>
</evidence>
<keyword evidence="2" id="KW-0408">Iron</keyword>
<dbReference type="SUPFAM" id="SSF48264">
    <property type="entry name" value="Cytochrome P450"/>
    <property type="match status" value="1"/>
</dbReference>
<dbReference type="Pfam" id="PF00067">
    <property type="entry name" value="p450"/>
    <property type="match status" value="1"/>
</dbReference>
<dbReference type="InterPro" id="IPR036396">
    <property type="entry name" value="Cyt_P450_sf"/>
</dbReference>
<keyword evidence="2" id="KW-0479">Metal-binding</keyword>